<feature type="region of interest" description="Disordered" evidence="1">
    <location>
        <begin position="29"/>
        <end position="71"/>
    </location>
</feature>
<evidence type="ECO:0000256" key="2">
    <source>
        <dbReference type="SAM" id="SignalP"/>
    </source>
</evidence>
<dbReference type="GeneID" id="85492413"/>
<feature type="compositionally biased region" description="Basic and acidic residues" evidence="1">
    <location>
        <begin position="29"/>
        <end position="39"/>
    </location>
</feature>
<keyword evidence="4" id="KW-1185">Reference proteome</keyword>
<dbReference type="EMBL" id="AP028212">
    <property type="protein sequence ID" value="BEI88542.1"/>
    <property type="molecule type" value="Genomic_DNA"/>
</dbReference>
<dbReference type="KEGG" id="ccac:CcaHIS019_0112600"/>
<protein>
    <submittedName>
        <fullName evidence="3">Uncharacterized protein</fullName>
    </submittedName>
</protein>
<feature type="compositionally biased region" description="Pro residues" evidence="1">
    <location>
        <begin position="40"/>
        <end position="61"/>
    </location>
</feature>
<evidence type="ECO:0000313" key="4">
    <source>
        <dbReference type="Proteomes" id="UP001233271"/>
    </source>
</evidence>
<name>A0AA48I389_9TREE</name>
<sequence>MRVLLLAVLFGSALVGAMPVDAAYDAAHAEHRPAEHPPAKPDMPQPQVEPQPQPQPQPQPVEPVVASKPADPSLMQTPLLAPLRWSTPFPDVIEASTNLPLSWTGGDASFGFEVYFIPIWPGQHQYDLHTITNTTAQNTVWNVPDYEDFPEDTTFILGVKDSTGGPGGGWYDLTSPLLFVNLLNA</sequence>
<accession>A0AA48I389</accession>
<dbReference type="AlphaFoldDB" id="A0AA48I389"/>
<evidence type="ECO:0000313" key="3">
    <source>
        <dbReference type="EMBL" id="BEI88542.1"/>
    </source>
</evidence>
<keyword evidence="2" id="KW-0732">Signal</keyword>
<proteinExistence type="predicted"/>
<feature type="chain" id="PRO_5041249996" evidence="2">
    <location>
        <begin position="18"/>
        <end position="185"/>
    </location>
</feature>
<organism evidence="3 4">
    <name type="scientific">Cutaneotrichosporon cavernicola</name>
    <dbReference type="NCBI Taxonomy" id="279322"/>
    <lineage>
        <taxon>Eukaryota</taxon>
        <taxon>Fungi</taxon>
        <taxon>Dikarya</taxon>
        <taxon>Basidiomycota</taxon>
        <taxon>Agaricomycotina</taxon>
        <taxon>Tremellomycetes</taxon>
        <taxon>Trichosporonales</taxon>
        <taxon>Trichosporonaceae</taxon>
        <taxon>Cutaneotrichosporon</taxon>
    </lineage>
</organism>
<feature type="signal peptide" evidence="2">
    <location>
        <begin position="1"/>
        <end position="17"/>
    </location>
</feature>
<dbReference type="RefSeq" id="XP_060453808.1">
    <property type="nucleotide sequence ID" value="XM_060596857.1"/>
</dbReference>
<dbReference type="Proteomes" id="UP001233271">
    <property type="component" value="Chromosome 1"/>
</dbReference>
<evidence type="ECO:0000256" key="1">
    <source>
        <dbReference type="SAM" id="MobiDB-lite"/>
    </source>
</evidence>
<gene>
    <name evidence="3" type="ORF">CcaverHIS019_0112600</name>
</gene>
<reference evidence="3" key="1">
    <citation type="journal article" date="2023" name="BMC Genomics">
        <title>Chromosome-level genome assemblies of Cutaneotrichosporon spp. (Trichosporonales, Basidiomycota) reveal imbalanced evolution between nucleotide sequences and chromosome synteny.</title>
        <authorList>
            <person name="Kobayashi Y."/>
            <person name="Kayamori A."/>
            <person name="Aoki K."/>
            <person name="Shiwa Y."/>
            <person name="Matsutani M."/>
            <person name="Fujita N."/>
            <person name="Sugita T."/>
            <person name="Iwasaki W."/>
            <person name="Tanaka N."/>
            <person name="Takashima M."/>
        </authorList>
    </citation>
    <scope>NUCLEOTIDE SEQUENCE</scope>
    <source>
        <strain evidence="3">HIS019</strain>
    </source>
</reference>